<accession>A0ABW7D8E9</accession>
<gene>
    <name evidence="1" type="ORF">ACGSLL_08195</name>
</gene>
<organism evidence="1 2">
    <name type="scientific">Pseudomonas retamae</name>
    <dbReference type="NCBI Taxonomy" id="702110"/>
    <lineage>
        <taxon>Bacteria</taxon>
        <taxon>Pseudomonadati</taxon>
        <taxon>Pseudomonadota</taxon>
        <taxon>Gammaproteobacteria</taxon>
        <taxon>Pseudomonadales</taxon>
        <taxon>Pseudomonadaceae</taxon>
        <taxon>Pseudomonas</taxon>
    </lineage>
</organism>
<protein>
    <submittedName>
        <fullName evidence="1">Uncharacterized protein</fullName>
    </submittedName>
</protein>
<comment type="caution">
    <text evidence="1">The sequence shown here is derived from an EMBL/GenBank/DDBJ whole genome shotgun (WGS) entry which is preliminary data.</text>
</comment>
<dbReference type="RefSeq" id="WP_394504753.1">
    <property type="nucleotide sequence ID" value="NZ_JBIEIL010000003.1"/>
</dbReference>
<sequence>MIIFPSALANAHNRRACSASALPSDAMKGYLRRSPAPSQVELKRMPACVAAKQNGFWQPVN</sequence>
<dbReference type="EMBL" id="JBIEIL010000003">
    <property type="protein sequence ID" value="MFG6204338.1"/>
    <property type="molecule type" value="Genomic_DNA"/>
</dbReference>
<reference evidence="1 2" key="1">
    <citation type="submission" date="2024-10" db="EMBL/GenBank/DDBJ databases">
        <title>Whole genome of Pseudomonas sp Strain RB5.</title>
        <authorList>
            <person name="Selami N."/>
        </authorList>
    </citation>
    <scope>NUCLEOTIDE SEQUENCE [LARGE SCALE GENOMIC DNA]</scope>
    <source>
        <strain evidence="1 2">RB5</strain>
    </source>
</reference>
<evidence type="ECO:0000313" key="1">
    <source>
        <dbReference type="EMBL" id="MFG6204338.1"/>
    </source>
</evidence>
<keyword evidence="2" id="KW-1185">Reference proteome</keyword>
<name>A0ABW7D8E9_9PSED</name>
<evidence type="ECO:0000313" key="2">
    <source>
        <dbReference type="Proteomes" id="UP001605918"/>
    </source>
</evidence>
<proteinExistence type="predicted"/>
<dbReference type="Proteomes" id="UP001605918">
    <property type="component" value="Unassembled WGS sequence"/>
</dbReference>